<accession>C6MAH6</accession>
<evidence type="ECO:0000313" key="1">
    <source>
        <dbReference type="EMBL" id="EET42694.1"/>
    </source>
</evidence>
<comment type="caution">
    <text evidence="1">The sequence shown here is derived from an EMBL/GenBank/DDBJ whole genome shotgun (WGS) entry which is preliminary data.</text>
</comment>
<dbReference type="RefSeq" id="WP_003762070.1">
    <property type="nucleotide sequence ID" value="NZ_ACKO02000040.1"/>
</dbReference>
<keyword evidence="2" id="KW-1185">Reference proteome</keyword>
<dbReference type="Proteomes" id="UP000005365">
    <property type="component" value="Unassembled WGS sequence"/>
</dbReference>
<reference evidence="1" key="1">
    <citation type="submission" date="2009-07" db="EMBL/GenBank/DDBJ databases">
        <authorList>
            <person name="Weinstock G."/>
            <person name="Sodergren E."/>
            <person name="Clifton S."/>
            <person name="Fulton L."/>
            <person name="Fulton B."/>
            <person name="Courtney L."/>
            <person name="Fronick C."/>
            <person name="Harrison M."/>
            <person name="Strong C."/>
            <person name="Farmer C."/>
            <person name="Delahaunty K."/>
            <person name="Markovic C."/>
            <person name="Hall O."/>
            <person name="Minx P."/>
            <person name="Tomlinson C."/>
            <person name="Mitreva M."/>
            <person name="Nelson J."/>
            <person name="Hou S."/>
            <person name="Wollam A."/>
            <person name="Pepin K.H."/>
            <person name="Johnson M."/>
            <person name="Bhonagiri V."/>
            <person name="Nash W.E."/>
            <person name="Warren W."/>
            <person name="Chinwalla A."/>
            <person name="Mardis E.R."/>
            <person name="Wilson R.K."/>
        </authorList>
    </citation>
    <scope>NUCLEOTIDE SEQUENCE [LARGE SCALE GENOMIC DNA]</scope>
    <source>
        <strain evidence="1">ATCC 29256</strain>
    </source>
</reference>
<dbReference type="EMBL" id="ACKO02000040">
    <property type="protein sequence ID" value="EET42694.1"/>
    <property type="molecule type" value="Genomic_DNA"/>
</dbReference>
<name>C6MAH6_NEISI</name>
<sequence length="105" mass="11800">MKMFAKVQGLKRSKGVMNDTGKAYDSTTVYVEFPFARNNPDMRGSATEPMKFGTSENFEKFNGIPLPFDAEIDIEVETNGNRVQNVIVDIQPVRSEIKAPEKVLK</sequence>
<gene>
    <name evidence="1" type="ORF">NEISICOT_03558</name>
</gene>
<organism evidence="1 2">
    <name type="scientific">Neisseria sicca ATCC 29256</name>
    <dbReference type="NCBI Taxonomy" id="547045"/>
    <lineage>
        <taxon>Bacteria</taxon>
        <taxon>Pseudomonadati</taxon>
        <taxon>Pseudomonadota</taxon>
        <taxon>Betaproteobacteria</taxon>
        <taxon>Neisseriales</taxon>
        <taxon>Neisseriaceae</taxon>
        <taxon>Neisseria</taxon>
    </lineage>
</organism>
<proteinExistence type="predicted"/>
<evidence type="ECO:0000313" key="2">
    <source>
        <dbReference type="Proteomes" id="UP000005365"/>
    </source>
</evidence>
<dbReference type="AlphaFoldDB" id="C6MAH6"/>
<dbReference type="eggNOG" id="ENOG5033I1V">
    <property type="taxonomic scope" value="Bacteria"/>
</dbReference>
<protein>
    <submittedName>
        <fullName evidence="1">Uncharacterized protein</fullName>
    </submittedName>
</protein>